<protein>
    <submittedName>
        <fullName evidence="2">Uncharacterized protein</fullName>
    </submittedName>
</protein>
<proteinExistence type="predicted"/>
<dbReference type="RefSeq" id="WP_129404952.1">
    <property type="nucleotide sequence ID" value="NZ_SBKP01000014.1"/>
</dbReference>
<reference evidence="3" key="1">
    <citation type="submission" date="2019-01" db="EMBL/GenBank/DDBJ databases">
        <title>Cytophagaceae bacterium strain CAR-16.</title>
        <authorList>
            <person name="Chen W.-M."/>
        </authorList>
    </citation>
    <scope>NUCLEOTIDE SEQUENCE [LARGE SCALE GENOMIC DNA]</scope>
    <source>
        <strain evidence="3">CHR27</strain>
    </source>
</reference>
<evidence type="ECO:0000256" key="1">
    <source>
        <dbReference type="SAM" id="MobiDB-lite"/>
    </source>
</evidence>
<feature type="region of interest" description="Disordered" evidence="1">
    <location>
        <begin position="77"/>
        <end position="103"/>
    </location>
</feature>
<accession>A0A4Q1KEH6</accession>
<feature type="compositionally biased region" description="Polar residues" evidence="1">
    <location>
        <begin position="94"/>
        <end position="103"/>
    </location>
</feature>
<keyword evidence="3" id="KW-1185">Reference proteome</keyword>
<comment type="caution">
    <text evidence="2">The sequence shown here is derived from an EMBL/GenBank/DDBJ whole genome shotgun (WGS) entry which is preliminary data.</text>
</comment>
<evidence type="ECO:0000313" key="3">
    <source>
        <dbReference type="Proteomes" id="UP000290958"/>
    </source>
</evidence>
<evidence type="ECO:0000313" key="2">
    <source>
        <dbReference type="EMBL" id="RXR26546.1"/>
    </source>
</evidence>
<dbReference type="AlphaFoldDB" id="A0A4Q1KEH6"/>
<sequence>MAKQSKRSHVRMIGKLLGGVMGSRIAERSGNSGAMGAAAGLIASNFVRKSPIGALIIGGAWLGHKLYKRNEERKLEAAARAAKPAKVMSPKPSPTGSETSTKA</sequence>
<organism evidence="2 3">
    <name type="scientific">Sphingobium fluviale</name>
    <dbReference type="NCBI Taxonomy" id="2506423"/>
    <lineage>
        <taxon>Bacteria</taxon>
        <taxon>Pseudomonadati</taxon>
        <taxon>Pseudomonadota</taxon>
        <taxon>Alphaproteobacteria</taxon>
        <taxon>Sphingomonadales</taxon>
        <taxon>Sphingomonadaceae</taxon>
        <taxon>Sphingobium</taxon>
    </lineage>
</organism>
<gene>
    <name evidence="2" type="ORF">EQG66_12615</name>
</gene>
<name>A0A4Q1KEH6_9SPHN</name>
<dbReference type="Proteomes" id="UP000290958">
    <property type="component" value="Unassembled WGS sequence"/>
</dbReference>
<dbReference type="EMBL" id="SBKP01000014">
    <property type="protein sequence ID" value="RXR26546.1"/>
    <property type="molecule type" value="Genomic_DNA"/>
</dbReference>